<accession>A0AAV3U6D0</accession>
<dbReference type="Pfam" id="PF13905">
    <property type="entry name" value="Thioredoxin_8"/>
    <property type="match status" value="1"/>
</dbReference>
<dbReference type="InterPro" id="IPR013766">
    <property type="entry name" value="Thioredoxin_domain"/>
</dbReference>
<feature type="transmembrane region" description="Helical" evidence="1">
    <location>
        <begin position="6"/>
        <end position="27"/>
    </location>
</feature>
<keyword evidence="1" id="KW-1133">Transmembrane helix</keyword>
<evidence type="ECO:0000256" key="1">
    <source>
        <dbReference type="SAM" id="Phobius"/>
    </source>
</evidence>
<dbReference type="InterPro" id="IPR012336">
    <property type="entry name" value="Thioredoxin-like_fold"/>
</dbReference>
<dbReference type="SUPFAM" id="SSF52833">
    <property type="entry name" value="Thioredoxin-like"/>
    <property type="match status" value="1"/>
</dbReference>
<dbReference type="RefSeq" id="WP_345425081.1">
    <property type="nucleotide sequence ID" value="NZ_AP031496.1"/>
</dbReference>
<proteinExistence type="predicted"/>
<dbReference type="Gene3D" id="3.40.30.10">
    <property type="entry name" value="Glutaredoxin"/>
    <property type="match status" value="1"/>
</dbReference>
<sequence>MDNFLVISNAILWLAVIVLSLMVYALIRQVGILYERVAPAGALAINKSITVGEQSPKLSVKNEVTAAPLAIGASGSAKSQLLFFASPSCPVCKTLMPIAKSAAKAERSWLDLIVATDAENNELHNYIQAQELGGTTVVNSELLGKTFGVSKLPYAVLIDEQGVVRGMGIVNSREHLESLFNAKELGYASLQEYMQKHYA</sequence>
<dbReference type="Proteomes" id="UP001409585">
    <property type="component" value="Unassembled WGS sequence"/>
</dbReference>
<dbReference type="PROSITE" id="PS51352">
    <property type="entry name" value="THIOREDOXIN_2"/>
    <property type="match status" value="1"/>
</dbReference>
<name>A0AAV3U6D0_9ALTE</name>
<evidence type="ECO:0000313" key="4">
    <source>
        <dbReference type="Proteomes" id="UP001409585"/>
    </source>
</evidence>
<evidence type="ECO:0000259" key="2">
    <source>
        <dbReference type="PROSITE" id="PS51352"/>
    </source>
</evidence>
<organism evidence="3 4">
    <name type="scientific">Halioxenophilus aromaticivorans</name>
    <dbReference type="NCBI Taxonomy" id="1306992"/>
    <lineage>
        <taxon>Bacteria</taxon>
        <taxon>Pseudomonadati</taxon>
        <taxon>Pseudomonadota</taxon>
        <taxon>Gammaproteobacteria</taxon>
        <taxon>Alteromonadales</taxon>
        <taxon>Alteromonadaceae</taxon>
        <taxon>Halioxenophilus</taxon>
    </lineage>
</organism>
<dbReference type="AlphaFoldDB" id="A0AAV3U6D0"/>
<protein>
    <recommendedName>
        <fullName evidence="2">Thioredoxin domain-containing protein</fullName>
    </recommendedName>
</protein>
<reference evidence="4" key="1">
    <citation type="journal article" date="2019" name="Int. J. Syst. Evol. Microbiol.">
        <title>The Global Catalogue of Microorganisms (GCM) 10K type strain sequencing project: providing services to taxonomists for standard genome sequencing and annotation.</title>
        <authorList>
            <consortium name="The Broad Institute Genomics Platform"/>
            <consortium name="The Broad Institute Genome Sequencing Center for Infectious Disease"/>
            <person name="Wu L."/>
            <person name="Ma J."/>
        </authorList>
    </citation>
    <scope>NUCLEOTIDE SEQUENCE [LARGE SCALE GENOMIC DNA]</scope>
    <source>
        <strain evidence="4">JCM 19134</strain>
    </source>
</reference>
<dbReference type="InterPro" id="IPR036249">
    <property type="entry name" value="Thioredoxin-like_sf"/>
</dbReference>
<dbReference type="EMBL" id="BAABLX010000029">
    <property type="protein sequence ID" value="GAA4950773.1"/>
    <property type="molecule type" value="Genomic_DNA"/>
</dbReference>
<gene>
    <name evidence="3" type="ORF">GCM10025791_33850</name>
</gene>
<keyword evidence="1" id="KW-0812">Transmembrane</keyword>
<evidence type="ECO:0000313" key="3">
    <source>
        <dbReference type="EMBL" id="GAA4950773.1"/>
    </source>
</evidence>
<keyword evidence="4" id="KW-1185">Reference proteome</keyword>
<feature type="domain" description="Thioredoxin" evidence="2">
    <location>
        <begin position="49"/>
        <end position="195"/>
    </location>
</feature>
<comment type="caution">
    <text evidence="3">The sequence shown here is derived from an EMBL/GenBank/DDBJ whole genome shotgun (WGS) entry which is preliminary data.</text>
</comment>
<keyword evidence="1" id="KW-0472">Membrane</keyword>